<dbReference type="Pfam" id="PF10544">
    <property type="entry name" value="T5orf172"/>
    <property type="match status" value="1"/>
</dbReference>
<evidence type="ECO:0000259" key="1">
    <source>
        <dbReference type="SMART" id="SM00974"/>
    </source>
</evidence>
<dbReference type="EMBL" id="PQ126513">
    <property type="protein sequence ID" value="XDR06036.1"/>
    <property type="molecule type" value="Genomic_DNA"/>
</dbReference>
<sequence>MQLVRPDEKVNVDTLLQSSIYEPATGLIMAKRPTTEDFISRAKLIHGDKFDYSETKYIKRKSPVIIRCIKHDVLFKQTPNDHLNGCNGCRKCRPGRGMHNGYSHDEFMDMIPSKNHDIYDYSPTKYSGMLSMITIRCKKHGEFQQIARDHLRGNIGCRVCSGKGGMDTESFIARCKEAHGGKYLYDEVVFSGMNSMVEIICPIHGSFRQFAGHHAKGRGCAKCAGRNPFKKTMVYLLEADGMIKIGLSNNVPLRIQQLTKKSGLSISLLCQFSFESYYKARKAEGAAHRKLKDLNAGLSGFDGATEFFNVDPCVAAEIIRKLGGKPEQ</sequence>
<organism evidence="2">
    <name type="scientific">Salmonella phage ZK22</name>
    <dbReference type="NCBI Taxonomy" id="3240399"/>
    <lineage>
        <taxon>Viruses</taxon>
        <taxon>Duplodnaviria</taxon>
        <taxon>Heunggongvirae</taxon>
        <taxon>Uroviricota</taxon>
        <taxon>Caudoviricetes</taxon>
        <taxon>Skatevirus</taxon>
    </lineage>
</organism>
<dbReference type="InterPro" id="IPR018306">
    <property type="entry name" value="Phage_T5_Orf172_DNA-bd"/>
</dbReference>
<proteinExistence type="predicted"/>
<dbReference type="SMART" id="SM00974">
    <property type="entry name" value="T5orf172"/>
    <property type="match status" value="1"/>
</dbReference>
<accession>A0AB39U1K3</accession>
<feature type="domain" description="Bacteriophage T5 Orf172 DNA-binding" evidence="1">
    <location>
        <begin position="237"/>
        <end position="322"/>
    </location>
</feature>
<name>A0AB39U1K3_9CAUD</name>
<reference evidence="2" key="1">
    <citation type="submission" date="2024-08" db="EMBL/GenBank/DDBJ databases">
        <authorList>
            <person name="Sun Y."/>
        </authorList>
    </citation>
    <scope>NUCLEOTIDE SEQUENCE</scope>
</reference>
<evidence type="ECO:0000313" key="2">
    <source>
        <dbReference type="EMBL" id="XDR06036.1"/>
    </source>
</evidence>
<protein>
    <recommendedName>
        <fullName evidence="1">Bacteriophage T5 Orf172 DNA-binding domain-containing protein</fullName>
    </recommendedName>
</protein>